<sequence>MSGTPPIGLDARAAELKEKLLKSRGQSRPKTAQLKADNVNTSPDATTGTVPRAPSSSPPVSGETKSADIIPPETSKPPTPHSFQADEDDIAALISSISGAASRAPEASSSTLNDSLQREKMDTVEVATTPTAPASGNDALPSKPAPKISIPRPGAVEPQSKQSTQQVTRPPTVSSTNQSTPISFQKQSKQPDRGATVPTKSPVEKGESTGKKVGSWVPLEPLALKEPALETPRKAADRDDTKNGNSLKETTALDRDTSKLPKTARPNSHQEASRERTNPTSSSSLTRDQANSRKNSELMGPKPVLSGQNLQITPTKDTGATRAAANNKHTARSEAALSDDVFARLLNQVPDLKDFLEMSDYYDIEARTRKLTRFRRLKALAAEKLKLEEEERKLMQEEELDVGLPRSAAALFASAASSAAPSATPDLETASLPTPVTPVPTSMGTREIRESAPASGTKRAREEDPPQDRQEKAPRLEEPLPPRVKERDDRSRYDDRHREDDRRDERDHRRDSWSRQDDHSFRSSPPRRRHRDEDDYDGRYRSDGYRGDDGHHRDSESRSKYPIHVDLGSKGDSRFFIVKSFNHDNVRLCMEENLWTTQPQNEEILSEAFAKCKNVILFFSINGSKAFQGYARMTSAPSPDNPRPSFVKALHWDTRAPFGVQWLSKMSVHFFRIGHLKNAYNEYQPVLVGKDGQEIDGECGPRLLKEMEDIAAAMISGRGDDGDGGQSWGRYGERRGGGERW</sequence>
<accession>A0ACB7PGB0</accession>
<dbReference type="Proteomes" id="UP000724584">
    <property type="component" value="Unassembled WGS sequence"/>
</dbReference>
<reference evidence="1 2" key="1">
    <citation type="journal article" date="2021" name="Nat. Commun.">
        <title>Genetic determinants of endophytism in the Arabidopsis root mycobiome.</title>
        <authorList>
            <person name="Mesny F."/>
            <person name="Miyauchi S."/>
            <person name="Thiergart T."/>
            <person name="Pickel B."/>
            <person name="Atanasova L."/>
            <person name="Karlsson M."/>
            <person name="Huettel B."/>
            <person name="Barry K.W."/>
            <person name="Haridas S."/>
            <person name="Chen C."/>
            <person name="Bauer D."/>
            <person name="Andreopoulos W."/>
            <person name="Pangilinan J."/>
            <person name="LaButti K."/>
            <person name="Riley R."/>
            <person name="Lipzen A."/>
            <person name="Clum A."/>
            <person name="Drula E."/>
            <person name="Henrissat B."/>
            <person name="Kohler A."/>
            <person name="Grigoriev I.V."/>
            <person name="Martin F.M."/>
            <person name="Hacquard S."/>
        </authorList>
    </citation>
    <scope>NUCLEOTIDE SEQUENCE [LARGE SCALE GENOMIC DNA]</scope>
    <source>
        <strain evidence="1 2">MPI-SDFR-AT-0079</strain>
    </source>
</reference>
<evidence type="ECO:0000313" key="1">
    <source>
        <dbReference type="EMBL" id="KAH6640617.1"/>
    </source>
</evidence>
<comment type="caution">
    <text evidence="1">The sequence shown here is derived from an EMBL/GenBank/DDBJ whole genome shotgun (WGS) entry which is preliminary data.</text>
</comment>
<gene>
    <name evidence="1" type="ORF">F5144DRAFT_104883</name>
</gene>
<evidence type="ECO:0000313" key="2">
    <source>
        <dbReference type="Proteomes" id="UP000724584"/>
    </source>
</evidence>
<proteinExistence type="predicted"/>
<dbReference type="EMBL" id="JAGIZQ010000002">
    <property type="protein sequence ID" value="KAH6640617.1"/>
    <property type="molecule type" value="Genomic_DNA"/>
</dbReference>
<protein>
    <submittedName>
        <fullName evidence="1">YT521-B-like domain-containing protein</fullName>
    </submittedName>
</protein>
<name>A0ACB7PGB0_9PEZI</name>
<organism evidence="1 2">
    <name type="scientific">Chaetomium tenue</name>
    <dbReference type="NCBI Taxonomy" id="1854479"/>
    <lineage>
        <taxon>Eukaryota</taxon>
        <taxon>Fungi</taxon>
        <taxon>Dikarya</taxon>
        <taxon>Ascomycota</taxon>
        <taxon>Pezizomycotina</taxon>
        <taxon>Sordariomycetes</taxon>
        <taxon>Sordariomycetidae</taxon>
        <taxon>Sordariales</taxon>
        <taxon>Chaetomiaceae</taxon>
        <taxon>Chaetomium</taxon>
    </lineage>
</organism>
<keyword evidence="2" id="KW-1185">Reference proteome</keyword>